<dbReference type="eggNOG" id="arCOG07331">
    <property type="taxonomic scope" value="Archaea"/>
</dbReference>
<evidence type="ECO:0000313" key="2">
    <source>
        <dbReference type="EMBL" id="AEB95528.1"/>
    </source>
</evidence>
<accession>F4FYN0</accession>
<evidence type="ECO:0000256" key="1">
    <source>
        <dbReference type="SAM" id="Coils"/>
    </source>
</evidence>
<dbReference type="STRING" id="1006006.Mcup_1425"/>
<dbReference type="EMBL" id="CP002656">
    <property type="protein sequence ID" value="AEB95528.1"/>
    <property type="molecule type" value="Genomic_DNA"/>
</dbReference>
<dbReference type="KEGG" id="mcn:Mcup_1425"/>
<dbReference type="RefSeq" id="WP_013738026.1">
    <property type="nucleotide sequence ID" value="NC_015435.1"/>
</dbReference>
<dbReference type="GeneID" id="10493614"/>
<name>F4FYN0_METCR</name>
<reference evidence="2 3" key="1">
    <citation type="journal article" date="2011" name="J. Bacteriol.">
        <title>Complete genome sequence of Metallosphaera cuprina, a metal sulfide-oxidizing archaeon from a hot spring.</title>
        <authorList>
            <person name="Liu L.J."/>
            <person name="You X.Y."/>
            <person name="Zheng H."/>
            <person name="Wang S."/>
            <person name="Jiang C.Y."/>
            <person name="Liu S.J."/>
        </authorList>
    </citation>
    <scope>NUCLEOTIDE SEQUENCE [LARGE SCALE GENOMIC DNA]</scope>
    <source>
        <strain evidence="2 3">Ar-4</strain>
    </source>
</reference>
<dbReference type="HOGENOM" id="CLU_610612_0_0_2"/>
<protein>
    <submittedName>
        <fullName evidence="2">Uncharacterized protein</fullName>
    </submittedName>
</protein>
<feature type="coiled-coil region" evidence="1">
    <location>
        <begin position="259"/>
        <end position="347"/>
    </location>
</feature>
<dbReference type="Proteomes" id="UP000007812">
    <property type="component" value="Chromosome"/>
</dbReference>
<evidence type="ECO:0000313" key="3">
    <source>
        <dbReference type="Proteomes" id="UP000007812"/>
    </source>
</evidence>
<keyword evidence="1" id="KW-0175">Coiled coil</keyword>
<keyword evidence="3" id="KW-1185">Reference proteome</keyword>
<dbReference type="AlphaFoldDB" id="F4FYN0"/>
<dbReference type="PATRIC" id="fig|1006006.8.peg.1419"/>
<proteinExistence type="predicted"/>
<dbReference type="OrthoDB" id="40851at2157"/>
<gene>
    <name evidence="2" type="ordered locus">Mcup_1425</name>
</gene>
<sequence>MKTVHIALVVDANGSPLTPERQLAVALTKALSRKVKVTSATLIGWPVQLVRMEELGGYLSFDETGQIDTKFDRVVLGDYEHYLNSFSKLTTPDEFLNVLRNVPWFEPRGVETVRLKGLISEDITPFVKNPSVPLPTILLERKITDDVISLEIEEWRRIQKIITGELEKLEEYKRSFSAISEMFIGKLAEERRKTESLYDQQIERINDEMEQLLKVKKPLAYEEVKKKSLEFSSKIAEIYGVMAKTRLDVESGKVSERQAATLESAKEKILKDLDNQLNKLLEPYLSEIRVLKQKIDSLEKEKKEELMKIDSKLELLRKTGNDVIASFERVKENKKRELNQITSLARRTIYIEDRVEAIVPVLLVRDALSTSLAISGLIYSGKNKSFLNLGSIGGKLNNISTPINDSLTNLFKVTDPALPDNIKLLRREIENGVLWLEEEGWKVRKLFEDYFW</sequence>
<organism evidence="2 3">
    <name type="scientific">Metallosphaera cuprina (strain Ar-4)</name>
    <dbReference type="NCBI Taxonomy" id="1006006"/>
    <lineage>
        <taxon>Archaea</taxon>
        <taxon>Thermoproteota</taxon>
        <taxon>Thermoprotei</taxon>
        <taxon>Sulfolobales</taxon>
        <taxon>Sulfolobaceae</taxon>
        <taxon>Metallosphaera</taxon>
    </lineage>
</organism>